<organism evidence="9 10">
    <name type="scientific">Alistipes dispar</name>
    <dbReference type="NCBI Taxonomy" id="2585119"/>
    <lineage>
        <taxon>Bacteria</taxon>
        <taxon>Pseudomonadati</taxon>
        <taxon>Bacteroidota</taxon>
        <taxon>Bacteroidia</taxon>
        <taxon>Bacteroidales</taxon>
        <taxon>Rikenellaceae</taxon>
        <taxon>Alistipes</taxon>
    </lineage>
</organism>
<evidence type="ECO:0000256" key="1">
    <source>
        <dbReference type="ARBA" id="ARBA00004442"/>
    </source>
</evidence>
<keyword evidence="3 8" id="KW-0732">Signal</keyword>
<comment type="subcellular location">
    <subcellularLocation>
        <location evidence="1">Cell outer membrane</location>
    </subcellularLocation>
</comment>
<sequence length="349" mass="37722">MNFLRRMFRPWAAGALAVAAAACTGDAAGTSPAGTGGASLALHVAVPATRADVSEEDYAALENRIEQLRIVLLSPENEELYNRLFSGDDLTGAAVADGYAFTVEGLPAGSAQLYVIANEDYLGEPSLVDVPDDEGIAFKKLLVKDPGREIFPKRYSEMTAEPGAALPMSAYDRDLTVGTGTNAVEIALVRAVAKLKIEMVNELTRPITVNEMSFGAFMADRFYLFQDGNLDVPGDAEYSGRSYGSQENEAERLNIVIGGGESRTLVLYIYPSYAWKDESEDSPYTIGFRTPNALYPLKAFIGGGASRNSIARNTQVRIRAVLHTDANLVLDFRVEDWAEPGDITVPPFS</sequence>
<feature type="chain" id="PRO_5021259622" description="Major fimbrial subunit protein N-terminal domain-containing protein" evidence="8">
    <location>
        <begin position="28"/>
        <end position="349"/>
    </location>
</feature>
<evidence type="ECO:0000256" key="8">
    <source>
        <dbReference type="SAM" id="SignalP"/>
    </source>
</evidence>
<keyword evidence="4" id="KW-0472">Membrane</keyword>
<evidence type="ECO:0000256" key="5">
    <source>
        <dbReference type="ARBA" id="ARBA00023139"/>
    </source>
</evidence>
<evidence type="ECO:0000256" key="6">
    <source>
        <dbReference type="ARBA" id="ARBA00023237"/>
    </source>
</evidence>
<keyword evidence="5" id="KW-0564">Palmitate</keyword>
<gene>
    <name evidence="9" type="ORF">A5CPEGH6_21360</name>
</gene>
<proteinExistence type="inferred from homology"/>
<evidence type="ECO:0000256" key="3">
    <source>
        <dbReference type="ARBA" id="ARBA00022729"/>
    </source>
</evidence>
<evidence type="ECO:0000256" key="2">
    <source>
        <dbReference type="ARBA" id="ARBA00007248"/>
    </source>
</evidence>
<dbReference type="KEGG" id="ada:A5CPEGH6_21360"/>
<dbReference type="AlphaFoldDB" id="A0A4Y1X596"/>
<comment type="similarity">
    <text evidence="2">Belongs to the bacteroidetes fimbrillin superfamily. FimB/Mfa2 family.</text>
</comment>
<protein>
    <recommendedName>
        <fullName evidence="11">Major fimbrial subunit protein N-terminal domain-containing protein</fullName>
    </recommendedName>
</protein>
<dbReference type="RefSeq" id="WP_162502080.1">
    <property type="nucleotide sequence ID" value="NZ_AP019736.1"/>
</dbReference>
<dbReference type="GeneID" id="98674123"/>
<evidence type="ECO:0000256" key="4">
    <source>
        <dbReference type="ARBA" id="ARBA00023136"/>
    </source>
</evidence>
<evidence type="ECO:0008006" key="11">
    <source>
        <dbReference type="Google" id="ProtNLM"/>
    </source>
</evidence>
<dbReference type="PROSITE" id="PS51257">
    <property type="entry name" value="PROKAR_LIPOPROTEIN"/>
    <property type="match status" value="1"/>
</dbReference>
<dbReference type="Pfam" id="PF08842">
    <property type="entry name" value="Mfa2"/>
    <property type="match status" value="1"/>
</dbReference>
<accession>A0A4Y1X596</accession>
<reference evidence="10" key="1">
    <citation type="submission" date="2019-06" db="EMBL/GenBank/DDBJ databases">
        <title>Alistipes onderdonkii subsp. vulgaris subsp. nov., Alistipes dispar sp. nov. and Alistipes communis sp. nov., isolated from human faeces, and creation of Alistipes onderdonkii subsp. onderdonkii subsp. nov.</title>
        <authorList>
            <person name="Sakamoto M."/>
            <person name="Ikeyama N."/>
            <person name="Ogata Y."/>
            <person name="Suda W."/>
            <person name="Iino T."/>
            <person name="Hattori M."/>
            <person name="Ohkuma M."/>
        </authorList>
    </citation>
    <scope>NUCLEOTIDE SEQUENCE [LARGE SCALE GENOMIC DNA]</scope>
    <source>
        <strain evidence="10">5CPEGH6</strain>
    </source>
</reference>
<dbReference type="Proteomes" id="UP000319374">
    <property type="component" value="Chromosome"/>
</dbReference>
<evidence type="ECO:0000256" key="7">
    <source>
        <dbReference type="ARBA" id="ARBA00023288"/>
    </source>
</evidence>
<keyword evidence="6" id="KW-0998">Cell outer membrane</keyword>
<keyword evidence="7" id="KW-0449">Lipoprotein</keyword>
<dbReference type="InterPro" id="IPR014941">
    <property type="entry name" value="FimB/Mfa2/Mfa3"/>
</dbReference>
<name>A0A4Y1X596_9BACT</name>
<keyword evidence="10" id="KW-1185">Reference proteome</keyword>
<evidence type="ECO:0000313" key="10">
    <source>
        <dbReference type="Proteomes" id="UP000319374"/>
    </source>
</evidence>
<dbReference type="EMBL" id="AP019736">
    <property type="protein sequence ID" value="BBL07498.1"/>
    <property type="molecule type" value="Genomic_DNA"/>
</dbReference>
<evidence type="ECO:0000313" key="9">
    <source>
        <dbReference type="EMBL" id="BBL07498.1"/>
    </source>
</evidence>
<feature type="signal peptide" evidence="8">
    <location>
        <begin position="1"/>
        <end position="27"/>
    </location>
</feature>